<evidence type="ECO:0000313" key="2">
    <source>
        <dbReference type="EMBL" id="GEL73903.1"/>
    </source>
</evidence>
<feature type="region of interest" description="Disordered" evidence="1">
    <location>
        <begin position="61"/>
        <end position="102"/>
    </location>
</feature>
<gene>
    <name evidence="2" type="ORF">MVI01_56870</name>
</gene>
<comment type="caution">
    <text evidence="2">The sequence shown here is derived from an EMBL/GenBank/DDBJ whole genome shotgun (WGS) entry which is preliminary data.</text>
</comment>
<feature type="compositionally biased region" description="Basic and acidic residues" evidence="1">
    <location>
        <begin position="61"/>
        <end position="72"/>
    </location>
</feature>
<name>A0A511HK01_9BACT</name>
<accession>A0A511HK01</accession>
<dbReference type="EMBL" id="BJVY01000040">
    <property type="protein sequence ID" value="GEL73903.1"/>
    <property type="molecule type" value="Genomic_DNA"/>
</dbReference>
<evidence type="ECO:0000313" key="3">
    <source>
        <dbReference type="Proteomes" id="UP000321224"/>
    </source>
</evidence>
<dbReference type="AlphaFoldDB" id="A0A511HK01"/>
<protein>
    <submittedName>
        <fullName evidence="2">Uncharacterized protein</fullName>
    </submittedName>
</protein>
<reference evidence="2 3" key="1">
    <citation type="submission" date="2019-07" db="EMBL/GenBank/DDBJ databases">
        <title>Whole genome shotgun sequence of Myxococcus virescens NBRC 100334.</title>
        <authorList>
            <person name="Hosoyama A."/>
            <person name="Uohara A."/>
            <person name="Ohji S."/>
            <person name="Ichikawa N."/>
        </authorList>
    </citation>
    <scope>NUCLEOTIDE SEQUENCE [LARGE SCALE GENOMIC DNA]</scope>
    <source>
        <strain evidence="2 3">NBRC 100334</strain>
    </source>
</reference>
<evidence type="ECO:0000256" key="1">
    <source>
        <dbReference type="SAM" id="MobiDB-lite"/>
    </source>
</evidence>
<dbReference type="Proteomes" id="UP000321224">
    <property type="component" value="Unassembled WGS sequence"/>
</dbReference>
<sequence length="102" mass="11523">MLLADVHEWIAESDENNNGARRGGSAEEVVLGEERWWSRCLPWGSGFVAWTDSRVLIDSHGERRSLERESRNESIPGDVQARRRRVDMGRSVQHGPAPCAKP</sequence>
<proteinExistence type="predicted"/>
<organism evidence="2 3">
    <name type="scientific">Myxococcus virescens</name>
    <dbReference type="NCBI Taxonomy" id="83456"/>
    <lineage>
        <taxon>Bacteria</taxon>
        <taxon>Pseudomonadati</taxon>
        <taxon>Myxococcota</taxon>
        <taxon>Myxococcia</taxon>
        <taxon>Myxococcales</taxon>
        <taxon>Cystobacterineae</taxon>
        <taxon>Myxococcaceae</taxon>
        <taxon>Myxococcus</taxon>
    </lineage>
</organism>